<evidence type="ECO:0000256" key="2">
    <source>
        <dbReference type="SAM" id="SignalP"/>
    </source>
</evidence>
<evidence type="ECO:0000313" key="3">
    <source>
        <dbReference type="EMBL" id="BAJ25901.1"/>
    </source>
</evidence>
<keyword evidence="5" id="KW-1185">Reference proteome</keyword>
<evidence type="ECO:0000256" key="1">
    <source>
        <dbReference type="SAM" id="MobiDB-lite"/>
    </source>
</evidence>
<dbReference type="Proteomes" id="UP000007076">
    <property type="component" value="Chromosome"/>
</dbReference>
<dbReference type="EMBL" id="AP010968">
    <property type="protein sequence ID" value="BAJ25901.1"/>
    <property type="molecule type" value="Genomic_DNA"/>
</dbReference>
<dbReference type="KEGG" id="ksk:KSE_76240t"/>
<gene>
    <name evidence="3" type="ordered locus">KSE_00500t</name>
    <name evidence="4" type="ordered locus">KSE_76240t</name>
</gene>
<dbReference type="EMBL" id="AP010968">
    <property type="protein sequence ID" value="BAJ33377.1"/>
    <property type="molecule type" value="Genomic_DNA"/>
</dbReference>
<proteinExistence type="predicted"/>
<feature type="signal peptide" evidence="2">
    <location>
        <begin position="1"/>
        <end position="22"/>
    </location>
</feature>
<name>E4MZ08_KITSK</name>
<feature type="compositionally biased region" description="Low complexity" evidence="1">
    <location>
        <begin position="152"/>
        <end position="161"/>
    </location>
</feature>
<evidence type="ECO:0000313" key="5">
    <source>
        <dbReference type="Proteomes" id="UP000007076"/>
    </source>
</evidence>
<accession>E4MZ08</accession>
<dbReference type="AlphaFoldDB" id="E4MZ08"/>
<keyword evidence="2" id="KW-0732">Signal</keyword>
<feature type="region of interest" description="Disordered" evidence="1">
    <location>
        <begin position="129"/>
        <end position="185"/>
    </location>
</feature>
<organism evidence="3 5">
    <name type="scientific">Kitasatospora setae (strain ATCC 33774 / DSM 43861 / JCM 3304 / KCC A-0304 / NBRC 14216 / KM-6054)</name>
    <name type="common">Streptomyces setae</name>
    <dbReference type="NCBI Taxonomy" id="452652"/>
    <lineage>
        <taxon>Bacteria</taxon>
        <taxon>Bacillati</taxon>
        <taxon>Actinomycetota</taxon>
        <taxon>Actinomycetes</taxon>
        <taxon>Kitasatosporales</taxon>
        <taxon>Streptomycetaceae</taxon>
        <taxon>Kitasatospora</taxon>
    </lineage>
</organism>
<evidence type="ECO:0000313" key="4">
    <source>
        <dbReference type="EMBL" id="BAJ33377.1"/>
    </source>
</evidence>
<dbReference type="HOGENOM" id="CLU_1459504_0_0_11"/>
<protein>
    <submittedName>
        <fullName evidence="3">Uncharacterized protein</fullName>
    </submittedName>
</protein>
<feature type="chain" id="PRO_5038283907" evidence="2">
    <location>
        <begin position="23"/>
        <end position="185"/>
    </location>
</feature>
<dbReference type="KEGG" id="ksk:KSE_00500t"/>
<reference evidence="3 5" key="1">
    <citation type="journal article" date="2010" name="DNA Res.">
        <title>Genome sequence of Kitasatospora setae NBRC 14216T: an evolutionary snapshot of the family Streptomycetaceae.</title>
        <authorList>
            <person name="Ichikawa N."/>
            <person name="Oguchi A."/>
            <person name="Ikeda H."/>
            <person name="Ishikawa J."/>
            <person name="Kitani S."/>
            <person name="Watanabe Y."/>
            <person name="Nakamura S."/>
            <person name="Katano Y."/>
            <person name="Kishi E."/>
            <person name="Sasagawa M."/>
            <person name="Ankai A."/>
            <person name="Fukui S."/>
            <person name="Hashimoto Y."/>
            <person name="Kamata S."/>
            <person name="Otoguro M."/>
            <person name="Tanikawa S."/>
            <person name="Nihira T."/>
            <person name="Horinouchi S."/>
            <person name="Ohnishi Y."/>
            <person name="Hayakawa M."/>
            <person name="Kuzuyama T."/>
            <person name="Arisawa A."/>
            <person name="Nomoto F."/>
            <person name="Miura H."/>
            <person name="Takahashi Y."/>
            <person name="Fujita N."/>
        </authorList>
    </citation>
    <scope>NUCLEOTIDE SEQUENCE [LARGE SCALE GENOMIC DNA]</scope>
    <source>
        <strain evidence="5">ATCC 33774 / DSM 43861 / JCM 3304 / KCC A-0304 / NBRC 14216 / KM-6054</strain>
        <strain evidence="3">KM-6054</strain>
    </source>
</reference>
<sequence>MARAAALAAAAAALLVPLPTRAKATSAVPGAQASARLIRLNSSAVPAIGLAAFSGTYGTASGPGHGADDQGDFSDPDGVLAHVAVGSGTARTSVSASRDSAQAQLTGLEVRFNSRSLVRVEAGAVGSLDAYASSASPHRSDRGRSPTTARTPRGSPSWAGGSPPGPPGSPSPARTSASPASAPAP</sequence>
<feature type="compositionally biased region" description="Low complexity" evidence="1">
    <location>
        <begin position="171"/>
        <end position="185"/>
    </location>
</feature>